<reference evidence="4 5" key="1">
    <citation type="submission" date="2023-08" db="EMBL/GenBank/DDBJ databases">
        <title>Black Yeasts Isolated from many extreme environments.</title>
        <authorList>
            <person name="Coleine C."/>
            <person name="Stajich J.E."/>
            <person name="Selbmann L."/>
        </authorList>
    </citation>
    <scope>NUCLEOTIDE SEQUENCE [LARGE SCALE GENOMIC DNA]</scope>
    <source>
        <strain evidence="4 5">CCFEE 5792</strain>
    </source>
</reference>
<dbReference type="AlphaFoldDB" id="A0AAV9NMK2"/>
<evidence type="ECO:0000313" key="5">
    <source>
        <dbReference type="Proteomes" id="UP001358417"/>
    </source>
</evidence>
<organism evidence="4 5">
    <name type="scientific">Exophiala bonariae</name>
    <dbReference type="NCBI Taxonomy" id="1690606"/>
    <lineage>
        <taxon>Eukaryota</taxon>
        <taxon>Fungi</taxon>
        <taxon>Dikarya</taxon>
        <taxon>Ascomycota</taxon>
        <taxon>Pezizomycotina</taxon>
        <taxon>Eurotiomycetes</taxon>
        <taxon>Chaetothyriomycetidae</taxon>
        <taxon>Chaetothyriales</taxon>
        <taxon>Herpotrichiellaceae</taxon>
        <taxon>Exophiala</taxon>
    </lineage>
</organism>
<dbReference type="PANTHER" id="PTHR42760">
    <property type="entry name" value="SHORT-CHAIN DEHYDROGENASES/REDUCTASES FAMILY MEMBER"/>
    <property type="match status" value="1"/>
</dbReference>
<keyword evidence="5" id="KW-1185">Reference proteome</keyword>
<dbReference type="Gene3D" id="3.40.50.720">
    <property type="entry name" value="NAD(P)-binding Rossmann-like Domain"/>
    <property type="match status" value="1"/>
</dbReference>
<accession>A0AAV9NMK2</accession>
<evidence type="ECO:0000313" key="4">
    <source>
        <dbReference type="EMBL" id="KAK5062606.1"/>
    </source>
</evidence>
<dbReference type="FunFam" id="3.40.50.720:FF:000084">
    <property type="entry name" value="Short-chain dehydrogenase reductase"/>
    <property type="match status" value="1"/>
</dbReference>
<dbReference type="GO" id="GO:0016616">
    <property type="term" value="F:oxidoreductase activity, acting on the CH-OH group of donors, NAD or NADP as acceptor"/>
    <property type="evidence" value="ECO:0007669"/>
    <property type="project" value="TreeGrafter"/>
</dbReference>
<sequence length="281" mass="29599">MAISPDLPGVALITGAASGIGRAAAIAFAEAGCTQMALLDLNETGLQESKELVTQTISATTPAKTPNVSTFTIDVTSTETVTAVFGAVRTHFPRVDYSVQCAGIITFGGASATCPIDDFDRQNAVNYRGLWLCSREAIKIMHDQELDSDAYPDAKISPLRAQRGAIVNISSGLANYSQAGSPAYCGAKAGVLALTRSDAIDYVGQRIRVNAVLPGIVDTPITNPSPEIRKWLEENSVQRTPFKRMGTAEEIADVIVFLASNKSSFVTGASWSVDGGFGAGY</sequence>
<dbReference type="Proteomes" id="UP001358417">
    <property type="component" value="Unassembled WGS sequence"/>
</dbReference>
<dbReference type="PRINTS" id="PR00081">
    <property type="entry name" value="GDHRDH"/>
</dbReference>
<dbReference type="CDD" id="cd05233">
    <property type="entry name" value="SDR_c"/>
    <property type="match status" value="1"/>
</dbReference>
<dbReference type="EMBL" id="JAVRRD010000002">
    <property type="protein sequence ID" value="KAK5062606.1"/>
    <property type="molecule type" value="Genomic_DNA"/>
</dbReference>
<evidence type="ECO:0000256" key="3">
    <source>
        <dbReference type="RuleBase" id="RU000363"/>
    </source>
</evidence>
<comment type="similarity">
    <text evidence="1 3">Belongs to the short-chain dehydrogenases/reductases (SDR) family.</text>
</comment>
<comment type="caution">
    <text evidence="4">The sequence shown here is derived from an EMBL/GenBank/DDBJ whole genome shotgun (WGS) entry which is preliminary data.</text>
</comment>
<keyword evidence="2" id="KW-0521">NADP</keyword>
<dbReference type="SUPFAM" id="SSF51735">
    <property type="entry name" value="NAD(P)-binding Rossmann-fold domains"/>
    <property type="match status" value="1"/>
</dbReference>
<proteinExistence type="inferred from homology"/>
<dbReference type="InterPro" id="IPR002347">
    <property type="entry name" value="SDR_fam"/>
</dbReference>
<evidence type="ECO:0000256" key="1">
    <source>
        <dbReference type="ARBA" id="ARBA00006484"/>
    </source>
</evidence>
<name>A0AAV9NMK2_9EURO</name>
<dbReference type="RefSeq" id="XP_064710878.1">
    <property type="nucleotide sequence ID" value="XM_064848254.1"/>
</dbReference>
<dbReference type="InterPro" id="IPR036291">
    <property type="entry name" value="NAD(P)-bd_dom_sf"/>
</dbReference>
<dbReference type="PRINTS" id="PR00080">
    <property type="entry name" value="SDRFAMILY"/>
</dbReference>
<dbReference type="GeneID" id="89972857"/>
<evidence type="ECO:0000256" key="2">
    <source>
        <dbReference type="ARBA" id="ARBA00022857"/>
    </source>
</evidence>
<dbReference type="Pfam" id="PF00106">
    <property type="entry name" value="adh_short"/>
    <property type="match status" value="1"/>
</dbReference>
<protein>
    <submittedName>
        <fullName evidence="4">Uncharacterized protein</fullName>
    </submittedName>
</protein>
<gene>
    <name evidence="4" type="ORF">LTR84_004679</name>
</gene>